<keyword evidence="1" id="KW-0812">Transmembrane</keyword>
<dbReference type="InterPro" id="IPR019065">
    <property type="entry name" value="RE_NgoFVII_N"/>
</dbReference>
<evidence type="ECO:0000313" key="4">
    <source>
        <dbReference type="Proteomes" id="UP000004057"/>
    </source>
</evidence>
<sequence length="409" mass="46467">MNTKVKKQTMIIGGTIFGVLATTGVIAGIIFGIKNMNGDFETEKSQIWEMIKETPNDTAHVVFINGFVGTSLVEKYLFESVQGKFSVDIIRSYMAAGRTKNEQERVAKYNQEFSHNNLNKQANFIDKPNRLSHMKSYFWFNDKKEIIRSFTGSGNFSESALLKVPSYKEVLYNITNYKGLGRDIFCGGISATEQINTIRINALYQQNCTGFDVNDKATYQSEVNVLKEKSQFNEIVKAHRANAKMKTATGLLVLTGDGDTNVIKRYLDETAEDNISLDLFIGNTSAGYNPNDERILLKDEKNINRLNIIREHPKPNVSDFDFIKYTKPKTHTKLYVWYNAHNEILAFWSGSANFSTNGLGLDPKKDHPFREILFEMSLSERDWKNDLICNVVGAFKTPPSQRIKNFCAN</sequence>
<feature type="domain" description="Restriction endonuclease type II NgoFVII N-terminal" evidence="2">
    <location>
        <begin position="245"/>
        <end position="359"/>
    </location>
</feature>
<proteinExistence type="predicted"/>
<dbReference type="Pfam" id="PF09565">
    <property type="entry name" value="RE_NgoFVII"/>
    <property type="match status" value="2"/>
</dbReference>
<dbReference type="Gene3D" id="3.30.870.10">
    <property type="entry name" value="Endonuclease Chain A"/>
    <property type="match status" value="2"/>
</dbReference>
<accession>A0AAI9T3F7</accession>
<comment type="caution">
    <text evidence="3">The sequence shown here is derived from an EMBL/GenBank/DDBJ whole genome shotgun (WGS) entry which is preliminary data.</text>
</comment>
<gene>
    <name evidence="3" type="ORF">SPM_001805</name>
</gene>
<organism evidence="3 4">
    <name type="scientific">Spiroplasma melliferum KC3</name>
    <dbReference type="NCBI Taxonomy" id="570509"/>
    <lineage>
        <taxon>Bacteria</taxon>
        <taxon>Bacillati</taxon>
        <taxon>Mycoplasmatota</taxon>
        <taxon>Mollicutes</taxon>
        <taxon>Entomoplasmatales</taxon>
        <taxon>Spiroplasmataceae</taxon>
        <taxon>Spiroplasma</taxon>
    </lineage>
</organism>
<keyword evidence="1" id="KW-1133">Transmembrane helix</keyword>
<dbReference type="EMBL" id="AGBZ02000001">
    <property type="protein sequence ID" value="KAI92772.1"/>
    <property type="molecule type" value="Genomic_DNA"/>
</dbReference>
<evidence type="ECO:0000259" key="2">
    <source>
        <dbReference type="Pfam" id="PF09565"/>
    </source>
</evidence>
<feature type="domain" description="Restriction endonuclease type II NgoFVII N-terminal" evidence="2">
    <location>
        <begin position="51"/>
        <end position="173"/>
    </location>
</feature>
<keyword evidence="1" id="KW-0472">Membrane</keyword>
<dbReference type="AlphaFoldDB" id="A0AAI9T3F7"/>
<dbReference type="RefSeq" id="WP_004027900.1">
    <property type="nucleotide sequence ID" value="NZ_AGBZ02000001.1"/>
</dbReference>
<dbReference type="Proteomes" id="UP000004057">
    <property type="component" value="Unassembled WGS sequence"/>
</dbReference>
<evidence type="ECO:0000313" key="3">
    <source>
        <dbReference type="EMBL" id="KAI92772.1"/>
    </source>
</evidence>
<name>A0AAI9T3F7_SPIME</name>
<reference evidence="3 4" key="1">
    <citation type="journal article" date="2012" name="J. Proteome Res.">
        <title>Application of Spiroplasma melliferum proteogenomic profiling for the discovery of virulence factors and pathogenicity mechanisms in host-associated spiroplasmas.</title>
        <authorList>
            <person name="Alexeev D."/>
            <person name="Kostrjukova E."/>
            <person name="Aliper A."/>
            <person name="Popenko A."/>
            <person name="Bazaleev N."/>
            <person name="Tyakht A."/>
            <person name="Selezneva O."/>
            <person name="Akopian T."/>
            <person name="Prichodko E."/>
            <person name="Kondratov I."/>
            <person name="Chukin M."/>
            <person name="Demina I."/>
            <person name="Galyamina M."/>
            <person name="Kamashev D."/>
            <person name="Vanyushkina A."/>
            <person name="Ladygina V."/>
            <person name="Levitskii S."/>
            <person name="Lazarev V."/>
            <person name="Govorun V."/>
        </authorList>
    </citation>
    <scope>NUCLEOTIDE SEQUENCE [LARGE SCALE GENOMIC DNA]</scope>
    <source>
        <strain evidence="3 4">KC3</strain>
    </source>
</reference>
<evidence type="ECO:0000256" key="1">
    <source>
        <dbReference type="SAM" id="Phobius"/>
    </source>
</evidence>
<feature type="transmembrane region" description="Helical" evidence="1">
    <location>
        <begin position="12"/>
        <end position="33"/>
    </location>
</feature>
<protein>
    <recommendedName>
        <fullName evidence="2">Restriction endonuclease type II NgoFVII N-terminal domain-containing protein</fullName>
    </recommendedName>
</protein>